<keyword evidence="1" id="KW-0472">Membrane</keyword>
<evidence type="ECO:0000256" key="1">
    <source>
        <dbReference type="SAM" id="Phobius"/>
    </source>
</evidence>
<organism evidence="2 3">
    <name type="scientific">Penicillium capsulatum</name>
    <dbReference type="NCBI Taxonomy" id="69766"/>
    <lineage>
        <taxon>Eukaryota</taxon>
        <taxon>Fungi</taxon>
        <taxon>Dikarya</taxon>
        <taxon>Ascomycota</taxon>
        <taxon>Pezizomycotina</taxon>
        <taxon>Eurotiomycetes</taxon>
        <taxon>Eurotiomycetidae</taxon>
        <taxon>Eurotiales</taxon>
        <taxon>Aspergillaceae</taxon>
        <taxon>Penicillium</taxon>
    </lineage>
</organism>
<reference evidence="2" key="1">
    <citation type="submission" date="2022-11" db="EMBL/GenBank/DDBJ databases">
        <authorList>
            <person name="Petersen C."/>
        </authorList>
    </citation>
    <scope>NUCLEOTIDE SEQUENCE</scope>
    <source>
        <strain evidence="2">IBT 21917</strain>
    </source>
</reference>
<protein>
    <submittedName>
        <fullName evidence="2">Major facilitator superfamily domain-containing protein</fullName>
    </submittedName>
</protein>
<dbReference type="OrthoDB" id="196103at2759"/>
<name>A0A9W9IRR5_9EURO</name>
<comment type="caution">
    <text evidence="2">The sequence shown here is derived from an EMBL/GenBank/DDBJ whole genome shotgun (WGS) entry which is preliminary data.</text>
</comment>
<sequence length="237" mass="27246">MMAETYLIFVALQYFAVPLAIFLTRPENVQRSDGSKVKIVRQPPWRAGILELWKVYRRKEIVLLLPVFWASFFNQYEGNFETYYFGVRARASLGLVAWVYGWVIQEKYTTKSPSLDGPDKGYTRGLFVMLLWEFSRQALQNWLYYLLSTMTDNISELFSYGMNTREWHERVLLAVNTTLLGPAVLPTWLVIKSHVPIEHGSEAVTLTANRDEEEIVQNGIGADVKNQAAVAQEVPTK</sequence>
<dbReference type="EMBL" id="JAPQKO010000001">
    <property type="protein sequence ID" value="KAJ5183078.1"/>
    <property type="molecule type" value="Genomic_DNA"/>
</dbReference>
<reference evidence="2" key="2">
    <citation type="journal article" date="2023" name="IMA Fungus">
        <title>Comparative genomic study of the Penicillium genus elucidates a diverse pangenome and 15 lateral gene transfer events.</title>
        <authorList>
            <person name="Petersen C."/>
            <person name="Sorensen T."/>
            <person name="Nielsen M.R."/>
            <person name="Sondergaard T.E."/>
            <person name="Sorensen J.L."/>
            <person name="Fitzpatrick D.A."/>
            <person name="Frisvad J.C."/>
            <person name="Nielsen K.L."/>
        </authorList>
    </citation>
    <scope>NUCLEOTIDE SEQUENCE</scope>
    <source>
        <strain evidence="2">IBT 21917</strain>
    </source>
</reference>
<proteinExistence type="predicted"/>
<accession>A0A9W9IRR5</accession>
<keyword evidence="1" id="KW-1133">Transmembrane helix</keyword>
<evidence type="ECO:0000313" key="3">
    <source>
        <dbReference type="Proteomes" id="UP001146351"/>
    </source>
</evidence>
<evidence type="ECO:0000313" key="2">
    <source>
        <dbReference type="EMBL" id="KAJ5183078.1"/>
    </source>
</evidence>
<gene>
    <name evidence="2" type="ORF">N7492_000694</name>
</gene>
<feature type="transmembrane region" description="Helical" evidence="1">
    <location>
        <begin position="6"/>
        <end position="23"/>
    </location>
</feature>
<dbReference type="Proteomes" id="UP001146351">
    <property type="component" value="Unassembled WGS sequence"/>
</dbReference>
<keyword evidence="1" id="KW-0812">Transmembrane</keyword>
<dbReference type="AlphaFoldDB" id="A0A9W9IRR5"/>
<keyword evidence="3" id="KW-1185">Reference proteome</keyword>